<dbReference type="Pfam" id="PF06325">
    <property type="entry name" value="PrmA"/>
    <property type="match status" value="1"/>
</dbReference>
<dbReference type="SUPFAM" id="SSF53335">
    <property type="entry name" value="S-adenosyl-L-methionine-dependent methyltransferases"/>
    <property type="match status" value="1"/>
</dbReference>
<keyword evidence="2" id="KW-0808">Transferase</keyword>
<sequence length="320" mass="34887">MSLMELSLDTTDEAVDWVCTLLAEIIDIDDIEITKYLEQSQSKLAEQDLVQPPWTFTIRLHIPYNVHSRVTVEKIVNLLSPLHRTGLATTIQTTVVEAKSTGAGIHNPLVHRIGKRFVVLAPNAPYQSQVTDEVILRMQTSLAFGSGLHPATVLALQLLERYIVPTMNVLDLGSGSGILSVAIAKLGATVLALDNDAIAVQATQDAVVLNQVEQQVTVVEGSLGVGSDLGHWMGGITSNNVSKIESEPVFDLIVANILARVHIALADDFRRSLRQPGILTTAGFTTDHEENVVTALTEVGFEVIDCERFNEWVAFAYRLS</sequence>
<evidence type="ECO:0000313" key="4">
    <source>
        <dbReference type="Proteomes" id="UP000599391"/>
    </source>
</evidence>
<dbReference type="InterPro" id="IPR050078">
    <property type="entry name" value="Ribosomal_L11_MeTrfase_PrmA"/>
</dbReference>
<evidence type="ECO:0000256" key="2">
    <source>
        <dbReference type="ARBA" id="ARBA00022679"/>
    </source>
</evidence>
<evidence type="ECO:0000313" key="3">
    <source>
        <dbReference type="EMBL" id="MBH8552725.1"/>
    </source>
</evidence>
<dbReference type="GO" id="GO:0032259">
    <property type="term" value="P:methylation"/>
    <property type="evidence" value="ECO:0007669"/>
    <property type="project" value="UniProtKB-KW"/>
</dbReference>
<dbReference type="EMBL" id="JAECZB010000018">
    <property type="protein sequence ID" value="MBH8552725.1"/>
    <property type="molecule type" value="Genomic_DNA"/>
</dbReference>
<dbReference type="RefSeq" id="WP_214439030.1">
    <property type="nucleotide sequence ID" value="NZ_JAECZB010000018.1"/>
</dbReference>
<dbReference type="PANTHER" id="PTHR43648:SF1">
    <property type="entry name" value="ELECTRON TRANSFER FLAVOPROTEIN BETA SUBUNIT LYSINE METHYLTRANSFERASE"/>
    <property type="match status" value="1"/>
</dbReference>
<evidence type="ECO:0000256" key="1">
    <source>
        <dbReference type="ARBA" id="ARBA00022603"/>
    </source>
</evidence>
<dbReference type="GO" id="GO:0008276">
    <property type="term" value="F:protein methyltransferase activity"/>
    <property type="evidence" value="ECO:0007669"/>
    <property type="project" value="TreeGrafter"/>
</dbReference>
<dbReference type="GO" id="GO:0005840">
    <property type="term" value="C:ribosome"/>
    <property type="evidence" value="ECO:0007669"/>
    <property type="project" value="UniProtKB-KW"/>
</dbReference>
<keyword evidence="4" id="KW-1185">Reference proteome</keyword>
<reference evidence="3 4" key="1">
    <citation type="journal article" date="2021" name="Int. J. Syst. Evol. Microbiol.">
        <title>Amazonocrinis nigriterrae gen. nov., sp. nov., Atlanticothrix silvestris gen. nov., sp. nov. and Dendronalium phyllosphericum gen. nov., sp. nov., nostocacean cyanobacteria from Brazilian environments.</title>
        <authorList>
            <person name="Alvarenga D.O."/>
            <person name="Andreote A.P.D."/>
            <person name="Branco L.H.Z."/>
            <person name="Delbaje E."/>
            <person name="Cruz R.B."/>
            <person name="Varani A.M."/>
            <person name="Fiore M.F."/>
        </authorList>
    </citation>
    <scope>NUCLEOTIDE SEQUENCE [LARGE SCALE GENOMIC DNA]</scope>
    <source>
        <strain evidence="3 4">CENA357</strain>
    </source>
</reference>
<dbReference type="AlphaFoldDB" id="A0A8J7KYW9"/>
<keyword evidence="3" id="KW-0689">Ribosomal protein</keyword>
<dbReference type="Proteomes" id="UP000599391">
    <property type="component" value="Unassembled WGS sequence"/>
</dbReference>
<dbReference type="PANTHER" id="PTHR43648">
    <property type="entry name" value="ELECTRON TRANSFER FLAVOPROTEIN BETA SUBUNIT LYSINE METHYLTRANSFERASE"/>
    <property type="match status" value="1"/>
</dbReference>
<name>A0A8J7KYW9_9CYAN</name>
<protein>
    <submittedName>
        <fullName evidence="3">50S ribosomal protein L11 methyltransferase</fullName>
    </submittedName>
</protein>
<dbReference type="InterPro" id="IPR029063">
    <property type="entry name" value="SAM-dependent_MTases_sf"/>
</dbReference>
<dbReference type="Gene3D" id="3.40.50.150">
    <property type="entry name" value="Vaccinia Virus protein VP39"/>
    <property type="match status" value="1"/>
</dbReference>
<dbReference type="CDD" id="cd02440">
    <property type="entry name" value="AdoMet_MTases"/>
    <property type="match status" value="1"/>
</dbReference>
<accession>A0A8J7KYW9</accession>
<organism evidence="3 4">
    <name type="scientific">Atlanticothrix silvestris CENA357</name>
    <dbReference type="NCBI Taxonomy" id="1725252"/>
    <lineage>
        <taxon>Bacteria</taxon>
        <taxon>Bacillati</taxon>
        <taxon>Cyanobacteriota</taxon>
        <taxon>Cyanophyceae</taxon>
        <taxon>Nostocales</taxon>
        <taxon>Nodulariaceae</taxon>
        <taxon>Atlanticothrix</taxon>
        <taxon>Atlanticothrix silvestris</taxon>
    </lineage>
</organism>
<keyword evidence="3" id="KW-0687">Ribonucleoprotein</keyword>
<gene>
    <name evidence="3" type="ORF">I8751_10145</name>
</gene>
<proteinExistence type="predicted"/>
<keyword evidence="1 3" id="KW-0489">Methyltransferase</keyword>
<comment type="caution">
    <text evidence="3">The sequence shown here is derived from an EMBL/GenBank/DDBJ whole genome shotgun (WGS) entry which is preliminary data.</text>
</comment>